<proteinExistence type="predicted"/>
<dbReference type="Proteomes" id="UP000824087">
    <property type="component" value="Unassembled WGS sequence"/>
</dbReference>
<organism evidence="1 2">
    <name type="scientific">Candidatus Fimihabitans intestinipullorum</name>
    <dbReference type="NCBI Taxonomy" id="2840820"/>
    <lineage>
        <taxon>Bacteria</taxon>
        <taxon>Bacillati</taxon>
        <taxon>Mycoplasmatota</taxon>
        <taxon>Mycoplasmatota incertae sedis</taxon>
        <taxon>Candidatus Fimihabitans</taxon>
    </lineage>
</organism>
<evidence type="ECO:0000313" key="1">
    <source>
        <dbReference type="EMBL" id="HIU22227.1"/>
    </source>
</evidence>
<name>A0A9D1HUF0_9BACT</name>
<reference evidence="1" key="2">
    <citation type="journal article" date="2021" name="PeerJ">
        <title>Extensive microbial diversity within the chicken gut microbiome revealed by metagenomics and culture.</title>
        <authorList>
            <person name="Gilroy R."/>
            <person name="Ravi A."/>
            <person name="Getino M."/>
            <person name="Pursley I."/>
            <person name="Horton D.L."/>
            <person name="Alikhan N.F."/>
            <person name="Baker D."/>
            <person name="Gharbi K."/>
            <person name="Hall N."/>
            <person name="Watson M."/>
            <person name="Adriaenssens E.M."/>
            <person name="Foster-Nyarko E."/>
            <person name="Jarju S."/>
            <person name="Secka A."/>
            <person name="Antonio M."/>
            <person name="Oren A."/>
            <person name="Chaudhuri R.R."/>
            <person name="La Ragione R."/>
            <person name="Hildebrand F."/>
            <person name="Pallen M.J."/>
        </authorList>
    </citation>
    <scope>NUCLEOTIDE SEQUENCE</scope>
    <source>
        <strain evidence="1">CHK197-8231</strain>
    </source>
</reference>
<protein>
    <submittedName>
        <fullName evidence="1">Uncharacterized protein</fullName>
    </submittedName>
</protein>
<feature type="non-terminal residue" evidence="1">
    <location>
        <position position="1"/>
    </location>
</feature>
<reference evidence="1" key="1">
    <citation type="submission" date="2020-10" db="EMBL/GenBank/DDBJ databases">
        <authorList>
            <person name="Gilroy R."/>
        </authorList>
    </citation>
    <scope>NUCLEOTIDE SEQUENCE</scope>
    <source>
        <strain evidence="1">CHK197-8231</strain>
    </source>
</reference>
<dbReference type="EMBL" id="DVML01000008">
    <property type="protein sequence ID" value="HIU22227.1"/>
    <property type="molecule type" value="Genomic_DNA"/>
</dbReference>
<gene>
    <name evidence="1" type="ORF">IAD49_01460</name>
</gene>
<evidence type="ECO:0000313" key="2">
    <source>
        <dbReference type="Proteomes" id="UP000824087"/>
    </source>
</evidence>
<accession>A0A9D1HUF0</accession>
<comment type="caution">
    <text evidence="1">The sequence shown here is derived from an EMBL/GenBank/DDBJ whole genome shotgun (WGS) entry which is preliminary data.</text>
</comment>
<dbReference type="AlphaFoldDB" id="A0A9D1HUF0"/>
<sequence>NLLKMYLSIDNHDLHYFANALIASLLEKKYDDFDFKINNEPGINRRDSVVIYCNDENFGKYVTLVQDIIKKHPEIHFHSPNLLGAPYDEHIYCGRDPGDGKTSHTEKICNELFEALEHGEKIEDIVNKVKIEQQRMSHDLHALAERTQKRILEPSDSDMEQNNDLYEATDYDDFDQIYFEALQAYILKTKQEKDSKKRK</sequence>